<keyword evidence="1" id="KW-1133">Transmembrane helix</keyword>
<sequence length="185" mass="21625">MGKMSKARENKFYIILLIVVAILFGVFFTSKWWMYDDSPIMQTPFHETISGLDQTDLKLMDWEYNPKKKLMEVNIETIHSGSDVVKPTFSFAAKERKSKEEYPVKVVYKDDSNIIVQIKNVPEDYQVIGLFVREKRDKEMLLTEYKDQLLEQESVDNEALNEVKLPEPSEKLSLVITVKFPLITH</sequence>
<evidence type="ECO:0000256" key="1">
    <source>
        <dbReference type="SAM" id="Phobius"/>
    </source>
</evidence>
<comment type="caution">
    <text evidence="2">The sequence shown here is derived from an EMBL/GenBank/DDBJ whole genome shotgun (WGS) entry which is preliminary data.</text>
</comment>
<gene>
    <name evidence="2" type="ORF">CAI16_13340</name>
</gene>
<proteinExistence type="predicted"/>
<organism evidence="2 3">
    <name type="scientific">Virgibacillus dokdonensis</name>
    <dbReference type="NCBI Taxonomy" id="302167"/>
    <lineage>
        <taxon>Bacteria</taxon>
        <taxon>Bacillati</taxon>
        <taxon>Bacillota</taxon>
        <taxon>Bacilli</taxon>
        <taxon>Bacillales</taxon>
        <taxon>Bacillaceae</taxon>
        <taxon>Virgibacillus</taxon>
    </lineage>
</organism>
<dbReference type="RefSeq" id="WP_116278789.1">
    <property type="nucleotide sequence ID" value="NZ_NFZX01000030.1"/>
</dbReference>
<dbReference type="Proteomes" id="UP000256488">
    <property type="component" value="Unassembled WGS sequence"/>
</dbReference>
<evidence type="ECO:0000313" key="2">
    <source>
        <dbReference type="EMBL" id="RFA33835.1"/>
    </source>
</evidence>
<feature type="transmembrane region" description="Helical" evidence="1">
    <location>
        <begin position="12"/>
        <end position="34"/>
    </location>
</feature>
<evidence type="ECO:0000313" key="3">
    <source>
        <dbReference type="Proteomes" id="UP000256488"/>
    </source>
</evidence>
<keyword evidence="1" id="KW-0812">Transmembrane</keyword>
<name>A0A3E0WPG1_9BACI</name>
<protein>
    <submittedName>
        <fullName evidence="2">Uncharacterized protein</fullName>
    </submittedName>
</protein>
<accession>A0A3E0WPG1</accession>
<dbReference type="AlphaFoldDB" id="A0A3E0WPG1"/>
<keyword evidence="1" id="KW-0472">Membrane</keyword>
<reference evidence="2 3" key="1">
    <citation type="submission" date="2017-05" db="EMBL/GenBank/DDBJ databases">
        <title>Virgibacillus sp. AK90 isolated from a saltern of Kakinada, India.</title>
        <authorList>
            <person name="Gupta V."/>
            <person name="Sidhu C."/>
            <person name="Korpole S."/>
            <person name="Pinnaka A.K."/>
        </authorList>
    </citation>
    <scope>NUCLEOTIDE SEQUENCE [LARGE SCALE GENOMIC DNA]</scope>
    <source>
        <strain evidence="2 3">AK90</strain>
    </source>
</reference>
<dbReference type="EMBL" id="NFZX01000030">
    <property type="protein sequence ID" value="RFA33835.1"/>
    <property type="molecule type" value="Genomic_DNA"/>
</dbReference>